<evidence type="ECO:0000313" key="2">
    <source>
        <dbReference type="EMBL" id="CAK9179134.1"/>
    </source>
</evidence>
<protein>
    <submittedName>
        <fullName evidence="2">Uncharacterized protein</fullName>
    </submittedName>
</protein>
<dbReference type="AlphaFoldDB" id="A0ABC8UBI0"/>
<reference evidence="2 3" key="1">
    <citation type="submission" date="2024-02" db="EMBL/GenBank/DDBJ databases">
        <authorList>
            <person name="Vignale AGUSTIN F."/>
            <person name="Sosa J E."/>
            <person name="Modenutti C."/>
        </authorList>
    </citation>
    <scope>NUCLEOTIDE SEQUENCE [LARGE SCALE GENOMIC DNA]</scope>
</reference>
<feature type="region of interest" description="Disordered" evidence="1">
    <location>
        <begin position="1"/>
        <end position="22"/>
    </location>
</feature>
<keyword evidence="3" id="KW-1185">Reference proteome</keyword>
<organism evidence="2 3">
    <name type="scientific">Ilex paraguariensis</name>
    <name type="common">yerba mate</name>
    <dbReference type="NCBI Taxonomy" id="185542"/>
    <lineage>
        <taxon>Eukaryota</taxon>
        <taxon>Viridiplantae</taxon>
        <taxon>Streptophyta</taxon>
        <taxon>Embryophyta</taxon>
        <taxon>Tracheophyta</taxon>
        <taxon>Spermatophyta</taxon>
        <taxon>Magnoliopsida</taxon>
        <taxon>eudicotyledons</taxon>
        <taxon>Gunneridae</taxon>
        <taxon>Pentapetalae</taxon>
        <taxon>asterids</taxon>
        <taxon>campanulids</taxon>
        <taxon>Aquifoliales</taxon>
        <taxon>Aquifoliaceae</taxon>
        <taxon>Ilex</taxon>
    </lineage>
</organism>
<accession>A0ABC8UBI0</accession>
<dbReference type="EMBL" id="CAUOFW020007414">
    <property type="protein sequence ID" value="CAK9179134.1"/>
    <property type="molecule type" value="Genomic_DNA"/>
</dbReference>
<proteinExistence type="predicted"/>
<evidence type="ECO:0000256" key="1">
    <source>
        <dbReference type="SAM" id="MobiDB-lite"/>
    </source>
</evidence>
<comment type="caution">
    <text evidence="2">The sequence shown here is derived from an EMBL/GenBank/DDBJ whole genome shotgun (WGS) entry which is preliminary data.</text>
</comment>
<name>A0ABC8UBI0_9AQUA</name>
<sequence>MEASGKIMKGKSSLGESIRGSMDNSMGFTKARGRRHQHWGLCQWRSGTTGQARHALGDGGCMLGIGPRGNGGVSGLGDAPSVVAGFGDVASPTDGLSGAPSMSGVDVDAGGHSLGDTLGMASGGLGDAGEKNIDTHARSGAGACSSGLLGDILEH</sequence>
<gene>
    <name evidence="2" type="ORF">ILEXP_LOCUS49077</name>
</gene>
<dbReference type="Proteomes" id="UP001642360">
    <property type="component" value="Unassembled WGS sequence"/>
</dbReference>
<evidence type="ECO:0000313" key="3">
    <source>
        <dbReference type="Proteomes" id="UP001642360"/>
    </source>
</evidence>